<organism evidence="1 2">
    <name type="scientific">Cafeteria roenbergensis</name>
    <name type="common">Marine flagellate</name>
    <dbReference type="NCBI Taxonomy" id="33653"/>
    <lineage>
        <taxon>Eukaryota</taxon>
        <taxon>Sar</taxon>
        <taxon>Stramenopiles</taxon>
        <taxon>Bigyra</taxon>
        <taxon>Opalozoa</taxon>
        <taxon>Bicosoecida</taxon>
        <taxon>Cafeteriaceae</taxon>
        <taxon>Cafeteria</taxon>
    </lineage>
</organism>
<accession>A0A5A8DJU9</accession>
<dbReference type="AlphaFoldDB" id="A0A5A8DJU9"/>
<protein>
    <submittedName>
        <fullName evidence="1">Uncharacterized protein</fullName>
    </submittedName>
</protein>
<evidence type="ECO:0000313" key="1">
    <source>
        <dbReference type="EMBL" id="KAA0165715.1"/>
    </source>
</evidence>
<name>A0A5A8DJU9_CAFRO</name>
<sequence length="314" mass="32724">MSSRVGPLPAWWTDPLAEHLRDDGTLEAGGGDARAVAPRVLELLGVAAGLDSPCIPVTMRALPPQDWEAVGATTAALVAEGASAAVELASKGRAVAPAELDALPRCESQAVIEVPLPEGIGATEGAQLSQKLLASWAGSGLALAVCALPPALVLSLAQPVKAGDAAVPDTIDLFRFRPRGPADWLRSERRYLVRAVVLRHGATGQAAADSGHWTCARAPGESARSCQDAIAQRNARLAEMRALAAAAPPVDAAAAHRAMRAEAEAIAGWVHVDDHKWEWLPCGDDFCAAQLPAEAFVTILVLESLTPEIDDPEP</sequence>
<dbReference type="EMBL" id="VLTM01000011">
    <property type="protein sequence ID" value="KAA0165715.1"/>
    <property type="molecule type" value="Genomic_DNA"/>
</dbReference>
<evidence type="ECO:0000313" key="2">
    <source>
        <dbReference type="Proteomes" id="UP000325113"/>
    </source>
</evidence>
<comment type="caution">
    <text evidence="1">The sequence shown here is derived from an EMBL/GenBank/DDBJ whole genome shotgun (WGS) entry which is preliminary data.</text>
</comment>
<dbReference type="Proteomes" id="UP000325113">
    <property type="component" value="Unassembled WGS sequence"/>
</dbReference>
<gene>
    <name evidence="1" type="ORF">FNF31_01692</name>
</gene>
<reference evidence="1 2" key="1">
    <citation type="submission" date="2019-07" db="EMBL/GenBank/DDBJ databases">
        <title>Genomes of Cafeteria roenbergensis.</title>
        <authorList>
            <person name="Fischer M.G."/>
            <person name="Hackl T."/>
            <person name="Roman M."/>
        </authorList>
    </citation>
    <scope>NUCLEOTIDE SEQUENCE [LARGE SCALE GENOMIC DNA]</scope>
    <source>
        <strain evidence="1 2">Cflag</strain>
    </source>
</reference>
<proteinExistence type="predicted"/>